<dbReference type="InterPro" id="IPR043446">
    <property type="entry name" value="Neurabin-like"/>
</dbReference>
<feature type="coiled-coil region" evidence="3">
    <location>
        <begin position="212"/>
        <end position="303"/>
    </location>
</feature>
<evidence type="ECO:0000256" key="4">
    <source>
        <dbReference type="SAM" id="MobiDB-lite"/>
    </source>
</evidence>
<name>A0ABR2KC12_9EUKA</name>
<comment type="caution">
    <text evidence="5">The sequence shown here is derived from an EMBL/GenBank/DDBJ whole genome shotgun (WGS) entry which is preliminary data.</text>
</comment>
<dbReference type="Proteomes" id="UP001470230">
    <property type="component" value="Unassembled WGS sequence"/>
</dbReference>
<feature type="compositionally biased region" description="Basic and acidic residues" evidence="4">
    <location>
        <begin position="1"/>
        <end position="13"/>
    </location>
</feature>
<feature type="coiled-coil region" evidence="3">
    <location>
        <begin position="434"/>
        <end position="482"/>
    </location>
</feature>
<dbReference type="PANTHER" id="PTHR16154:SF6">
    <property type="entry name" value="SPINOPHILIN, ISOFORM J"/>
    <property type="match status" value="1"/>
</dbReference>
<protein>
    <recommendedName>
        <fullName evidence="7">Viral A-type inclusion protein</fullName>
    </recommendedName>
</protein>
<keyword evidence="2 3" id="KW-0175">Coiled coil</keyword>
<keyword evidence="1" id="KW-0597">Phosphoprotein</keyword>
<proteinExistence type="predicted"/>
<feature type="region of interest" description="Disordered" evidence="4">
    <location>
        <begin position="1"/>
        <end position="32"/>
    </location>
</feature>
<feature type="coiled-coil region" evidence="3">
    <location>
        <begin position="682"/>
        <end position="784"/>
    </location>
</feature>
<gene>
    <name evidence="5" type="ORF">M9Y10_038589</name>
</gene>
<evidence type="ECO:0000256" key="3">
    <source>
        <dbReference type="SAM" id="Coils"/>
    </source>
</evidence>
<organism evidence="5 6">
    <name type="scientific">Tritrichomonas musculus</name>
    <dbReference type="NCBI Taxonomy" id="1915356"/>
    <lineage>
        <taxon>Eukaryota</taxon>
        <taxon>Metamonada</taxon>
        <taxon>Parabasalia</taxon>
        <taxon>Tritrichomonadida</taxon>
        <taxon>Tritrichomonadidae</taxon>
        <taxon>Tritrichomonas</taxon>
    </lineage>
</organism>
<dbReference type="Gene3D" id="1.10.287.1490">
    <property type="match status" value="1"/>
</dbReference>
<evidence type="ECO:0000256" key="1">
    <source>
        <dbReference type="ARBA" id="ARBA00022553"/>
    </source>
</evidence>
<reference evidence="5 6" key="1">
    <citation type="submission" date="2024-04" db="EMBL/GenBank/DDBJ databases">
        <title>Tritrichomonas musculus Genome.</title>
        <authorList>
            <person name="Alves-Ferreira E."/>
            <person name="Grigg M."/>
            <person name="Lorenzi H."/>
            <person name="Galac M."/>
        </authorList>
    </citation>
    <scope>NUCLEOTIDE SEQUENCE [LARGE SCALE GENOMIC DNA]</scope>
    <source>
        <strain evidence="5 6">EAF2021</strain>
    </source>
</reference>
<evidence type="ECO:0000313" key="5">
    <source>
        <dbReference type="EMBL" id="KAK8887540.1"/>
    </source>
</evidence>
<evidence type="ECO:0008006" key="7">
    <source>
        <dbReference type="Google" id="ProtNLM"/>
    </source>
</evidence>
<feature type="coiled-coil region" evidence="3">
    <location>
        <begin position="343"/>
        <end position="384"/>
    </location>
</feature>
<keyword evidence="6" id="KW-1185">Reference proteome</keyword>
<feature type="coiled-coil region" evidence="3">
    <location>
        <begin position="839"/>
        <end position="912"/>
    </location>
</feature>
<sequence>MYHTESDSSREGQDDSFSTIQANNDAKNNRLKEVNKDLLKENQQLRQQFEEALELANQTQPLHQKNQELAQENQNLKAERDDLYHRLEISVAKIKERDNRLEEERKNRNIQQDTNIIAMNKEIEKIKKSSKEQLDQLVDELSKAQQKIKESQVQQQMLHGRIDRLLQNGERYFTTKFNSVDDFIDFLDKPSQNLTTPDGTIVPQNALVAPSDRSLEKRIHKLKQKLHQAVEAKQTAESDLDRLAKELHQCKLDNKTAISNIEVRLHEAEEAKGNLENKLHQEASKYENQINQLRIELQNAKSKVSETPFASRAASQPEQIVLRDIDEKPAPIEKKQSRNDVNAQIFQQRVDSLSEELKKAQAKADEATEKARNFENKYQQASILNEKQKTDIRALTTTSEEQAKEIESLRKSLHAKAPPMQIKDIKEPKPAPNVVKYQRQIEDYKNQILNLNNQIGKLKTQIEKLELEVQDGKQQAIDIQEALKKSQDDFADYRAKAEAKKPLTADDIVPPSAFHCPELEPQLAASIAKIAHNSSLQPASKIQSCFKSIQTYYGSQLQSVEGLLKQSIDENKFISTSLNKFIVELSIAINDQPQTIDDFFKNGGDNLIQKVVNLRTSFDDLKHREEELQGIITRLAEAFGTDVNDPIAQINSMKNKFSLQREIIAKKTKKLHEKRRECQAIATAAKENDTRLQQQIDELNCDVNNNKTKIDQLQKSNTTLTRENQRLQSELDTAVSQLSESEAMLKDKTEDLIKKLNVENAEKVKQLTQKYNELVAKYQSINSEYGLTQDEIARLSNLVSAQKRSIDVKDSEYRTLMQQMVDKEQSAELRLQTEKTHITETYESAIEQLKNQCEAHRSDVERMAKVVAEHEQKVNSCKMESYQAKKEMRRMEMELSQNNEKIERERKLLETSFAAKRIAIESDFTMKLNNERAKFEAEKRRICGYGAEAFKAFFNPNVEIDEKSYRGVIEQAKEELTRLAYSDAAVRRLVGARDNQTTDDAVAQLLLQKA</sequence>
<evidence type="ECO:0000256" key="2">
    <source>
        <dbReference type="ARBA" id="ARBA00023054"/>
    </source>
</evidence>
<dbReference type="EMBL" id="JAPFFF010000006">
    <property type="protein sequence ID" value="KAK8887540.1"/>
    <property type="molecule type" value="Genomic_DNA"/>
</dbReference>
<accession>A0ABR2KC12</accession>
<dbReference type="PANTHER" id="PTHR16154">
    <property type="entry name" value="NEURABIN"/>
    <property type="match status" value="1"/>
</dbReference>
<evidence type="ECO:0000313" key="6">
    <source>
        <dbReference type="Proteomes" id="UP001470230"/>
    </source>
</evidence>
<feature type="compositionally biased region" description="Polar residues" evidence="4">
    <location>
        <begin position="15"/>
        <end position="26"/>
    </location>
</feature>